<evidence type="ECO:0000259" key="3">
    <source>
        <dbReference type="Pfam" id="PF00296"/>
    </source>
</evidence>
<dbReference type="InterPro" id="IPR036661">
    <property type="entry name" value="Luciferase-like_sf"/>
</dbReference>
<evidence type="ECO:0000313" key="5">
    <source>
        <dbReference type="Proteomes" id="UP001501231"/>
    </source>
</evidence>
<reference evidence="4 5" key="1">
    <citation type="journal article" date="2019" name="Int. J. Syst. Evol. Microbiol.">
        <title>The Global Catalogue of Microorganisms (GCM) 10K type strain sequencing project: providing services to taxonomists for standard genome sequencing and annotation.</title>
        <authorList>
            <consortium name="The Broad Institute Genomics Platform"/>
            <consortium name="The Broad Institute Genome Sequencing Center for Infectious Disease"/>
            <person name="Wu L."/>
            <person name="Ma J."/>
        </authorList>
    </citation>
    <scope>NUCLEOTIDE SEQUENCE [LARGE SCALE GENOMIC DNA]</scope>
    <source>
        <strain evidence="4 5">JCM 3325</strain>
    </source>
</reference>
<dbReference type="CDD" id="cd01097">
    <property type="entry name" value="Tetrahydromethanopterin_reductase"/>
    <property type="match status" value="1"/>
</dbReference>
<dbReference type="Pfam" id="PF00296">
    <property type="entry name" value="Bac_luciferase"/>
    <property type="match status" value="1"/>
</dbReference>
<dbReference type="PANTHER" id="PTHR43244:SF1">
    <property type="entry name" value="5,10-METHYLENETETRAHYDROMETHANOPTERIN REDUCTASE"/>
    <property type="match status" value="1"/>
</dbReference>
<dbReference type="PANTHER" id="PTHR43244">
    <property type="match status" value="1"/>
</dbReference>
<dbReference type="NCBIfam" id="TIGR03564">
    <property type="entry name" value="F420_MSMEG_4879"/>
    <property type="match status" value="1"/>
</dbReference>
<feature type="compositionally biased region" description="Gly residues" evidence="2">
    <location>
        <begin position="31"/>
        <end position="40"/>
    </location>
</feature>
<proteinExistence type="predicted"/>
<comment type="caution">
    <text evidence="4">The sequence shown here is derived from an EMBL/GenBank/DDBJ whole genome shotgun (WGS) entry which is preliminary data.</text>
</comment>
<dbReference type="Proteomes" id="UP001501231">
    <property type="component" value="Unassembled WGS sequence"/>
</dbReference>
<protein>
    <submittedName>
        <fullName evidence="4">TIGR03564 family F420-dependent LLM class oxidoreductase</fullName>
    </submittedName>
</protein>
<keyword evidence="1" id="KW-0560">Oxidoreductase</keyword>
<evidence type="ECO:0000256" key="2">
    <source>
        <dbReference type="SAM" id="MobiDB-lite"/>
    </source>
</evidence>
<dbReference type="Gene3D" id="3.20.20.30">
    <property type="entry name" value="Luciferase-like domain"/>
    <property type="match status" value="1"/>
</dbReference>
<evidence type="ECO:0000313" key="4">
    <source>
        <dbReference type="EMBL" id="GAA2438081.1"/>
    </source>
</evidence>
<organism evidence="4 5">
    <name type="scientific">Actinomadura vinacea</name>
    <dbReference type="NCBI Taxonomy" id="115336"/>
    <lineage>
        <taxon>Bacteria</taxon>
        <taxon>Bacillati</taxon>
        <taxon>Actinomycetota</taxon>
        <taxon>Actinomycetes</taxon>
        <taxon>Streptosporangiales</taxon>
        <taxon>Thermomonosporaceae</taxon>
        <taxon>Actinomadura</taxon>
    </lineage>
</organism>
<dbReference type="InterPro" id="IPR050564">
    <property type="entry name" value="F420-G6PD/mer"/>
</dbReference>
<keyword evidence="5" id="KW-1185">Reference proteome</keyword>
<gene>
    <name evidence="4" type="ORF">GCM10010191_61490</name>
</gene>
<sequence length="348" mass="37046">MPRPDESRFEARPDHFPARCEISAPRDTHGGRGMRIGLTGGASTPDKIIQQAKRAEEDGFTSLWYASIVTGDPLTPMALAGRETSAIELGTAVLQTYPCHPLLQANRAVSVAATMGRPGLTIGIGPSHEPMIRDVYGMSYDHPGRSTEEYIRILTGLLRGEDVDFQGEDWTTRSSGRMAAGDHSVPVLLSALSPRLLRVAGQYADGTILWMAPAKAIDGHIAPRIHAAAAAAGRPAPRIVAGLPVAVHDDAARAREAVAATAGTYAGMANYQRIMDIGGARSPAEAALVGDETSVRRQLQSLLDAGATDIWVNIVPVGPDHAASVRRTRDLLRELATPPAEQRHRSSA</sequence>
<feature type="domain" description="Luciferase-like" evidence="3">
    <location>
        <begin position="41"/>
        <end position="300"/>
    </location>
</feature>
<feature type="region of interest" description="Disordered" evidence="2">
    <location>
        <begin position="23"/>
        <end position="43"/>
    </location>
</feature>
<evidence type="ECO:0000256" key="1">
    <source>
        <dbReference type="ARBA" id="ARBA00023002"/>
    </source>
</evidence>
<dbReference type="SUPFAM" id="SSF51679">
    <property type="entry name" value="Bacterial luciferase-like"/>
    <property type="match status" value="1"/>
</dbReference>
<dbReference type="InterPro" id="IPR019910">
    <property type="entry name" value="Lucif-like_OxRdtase_MSMEG_4879"/>
</dbReference>
<accession>A0ABN3JSA5</accession>
<dbReference type="InterPro" id="IPR011251">
    <property type="entry name" value="Luciferase-like_dom"/>
</dbReference>
<dbReference type="EMBL" id="BAAARW010000022">
    <property type="protein sequence ID" value="GAA2438081.1"/>
    <property type="molecule type" value="Genomic_DNA"/>
</dbReference>
<name>A0ABN3JSA5_9ACTN</name>